<feature type="domain" description="Glycosyltransferase 2-like" evidence="1">
    <location>
        <begin position="4"/>
        <end position="128"/>
    </location>
</feature>
<accession>A0ABV6Z5S2</accession>
<evidence type="ECO:0000259" key="1">
    <source>
        <dbReference type="Pfam" id="PF00535"/>
    </source>
</evidence>
<keyword evidence="3" id="KW-1185">Reference proteome</keyword>
<evidence type="ECO:0000313" key="2">
    <source>
        <dbReference type="EMBL" id="MFC1853772.1"/>
    </source>
</evidence>
<sequence length="226" mass="26075">MMLSVCIPCHGSHFKYISELVDAYNDQTVRPDEIVISVSETSITEMPSNLHSIVPLKMVFSPKQQFAGENRNITAQLSTGDVLIYNDADDIPSLRRVEFVKHVFEDDSVYLLVHNFAWDHHPNSLSSKEHLNVFQNKRTFITQTSHTTVRNIATKPFSLSQKNYANGPVCIRRKLFQAIKWTDLAKQQDIEFVKAASEFCRKNNFSSIYVTDVIYYYRNKLSSWKS</sequence>
<gene>
    <name evidence="2" type="ORF">ACFL27_26610</name>
</gene>
<dbReference type="SUPFAM" id="SSF53448">
    <property type="entry name" value="Nucleotide-diphospho-sugar transferases"/>
    <property type="match status" value="1"/>
</dbReference>
<dbReference type="Pfam" id="PF00535">
    <property type="entry name" value="Glycos_transf_2"/>
    <property type="match status" value="1"/>
</dbReference>
<dbReference type="EMBL" id="JBHPBY010000600">
    <property type="protein sequence ID" value="MFC1853772.1"/>
    <property type="molecule type" value="Genomic_DNA"/>
</dbReference>
<evidence type="ECO:0000313" key="3">
    <source>
        <dbReference type="Proteomes" id="UP001594351"/>
    </source>
</evidence>
<name>A0ABV6Z5S2_UNCC1</name>
<dbReference type="CDD" id="cd00761">
    <property type="entry name" value="Glyco_tranf_GTA_type"/>
    <property type="match status" value="1"/>
</dbReference>
<dbReference type="InterPro" id="IPR001173">
    <property type="entry name" value="Glyco_trans_2-like"/>
</dbReference>
<reference evidence="2 3" key="1">
    <citation type="submission" date="2024-09" db="EMBL/GenBank/DDBJ databases">
        <title>Laminarin stimulates single cell rates of sulfate reduction while oxygen inhibits transcriptomic activity in coastal marine sediment.</title>
        <authorList>
            <person name="Lindsay M."/>
            <person name="Orcutt B."/>
            <person name="Emerson D."/>
            <person name="Stepanauskas R."/>
            <person name="D'Angelo T."/>
        </authorList>
    </citation>
    <scope>NUCLEOTIDE SEQUENCE [LARGE SCALE GENOMIC DNA]</scope>
    <source>
        <strain evidence="2">SAG AM-311-K15</strain>
    </source>
</reference>
<protein>
    <submittedName>
        <fullName evidence="2">Glycosyltransferase family 2 protein</fullName>
    </submittedName>
</protein>
<dbReference type="Proteomes" id="UP001594351">
    <property type="component" value="Unassembled WGS sequence"/>
</dbReference>
<comment type="caution">
    <text evidence="2">The sequence shown here is derived from an EMBL/GenBank/DDBJ whole genome shotgun (WGS) entry which is preliminary data.</text>
</comment>
<dbReference type="InterPro" id="IPR029044">
    <property type="entry name" value="Nucleotide-diphossugar_trans"/>
</dbReference>
<organism evidence="2 3">
    <name type="scientific">candidate division CSSED10-310 bacterium</name>
    <dbReference type="NCBI Taxonomy" id="2855610"/>
    <lineage>
        <taxon>Bacteria</taxon>
        <taxon>Bacteria division CSSED10-310</taxon>
    </lineage>
</organism>
<dbReference type="Gene3D" id="3.90.550.10">
    <property type="entry name" value="Spore Coat Polysaccharide Biosynthesis Protein SpsA, Chain A"/>
    <property type="match status" value="1"/>
</dbReference>
<proteinExistence type="predicted"/>